<evidence type="ECO:0000256" key="5">
    <source>
        <dbReference type="ARBA" id="ARBA00023235"/>
    </source>
</evidence>
<protein>
    <recommendedName>
        <fullName evidence="7">DNA 3'-5' helicase</fullName>
        <ecNumber evidence="7">5.6.2.4</ecNumber>
    </recommendedName>
</protein>
<keyword evidence="3 9" id="KW-0347">Helicase</keyword>
<evidence type="ECO:0000256" key="6">
    <source>
        <dbReference type="ARBA" id="ARBA00034617"/>
    </source>
</evidence>
<feature type="binding site" evidence="9">
    <location>
        <begin position="7"/>
        <end position="14"/>
    </location>
    <ligand>
        <name>ATP</name>
        <dbReference type="ChEBI" id="CHEBI:30616"/>
    </ligand>
</feature>
<evidence type="ECO:0000259" key="10">
    <source>
        <dbReference type="PROSITE" id="PS51198"/>
    </source>
</evidence>
<dbReference type="GO" id="GO:0016887">
    <property type="term" value="F:ATP hydrolysis activity"/>
    <property type="evidence" value="ECO:0007669"/>
    <property type="project" value="RHEA"/>
</dbReference>
<organism evidence="12 13">
    <name type="scientific">Arsenicibacter rosenii</name>
    <dbReference type="NCBI Taxonomy" id="1750698"/>
    <lineage>
        <taxon>Bacteria</taxon>
        <taxon>Pseudomonadati</taxon>
        <taxon>Bacteroidota</taxon>
        <taxon>Cytophagia</taxon>
        <taxon>Cytophagales</taxon>
        <taxon>Spirosomataceae</taxon>
        <taxon>Arsenicibacter</taxon>
    </lineage>
</organism>
<keyword evidence="5" id="KW-0413">Isomerase</keyword>
<proteinExistence type="predicted"/>
<evidence type="ECO:0000256" key="2">
    <source>
        <dbReference type="ARBA" id="ARBA00022801"/>
    </source>
</evidence>
<evidence type="ECO:0000256" key="1">
    <source>
        <dbReference type="ARBA" id="ARBA00022741"/>
    </source>
</evidence>
<dbReference type="GO" id="GO:0005829">
    <property type="term" value="C:cytosol"/>
    <property type="evidence" value="ECO:0007669"/>
    <property type="project" value="TreeGrafter"/>
</dbReference>
<dbReference type="Gene3D" id="1.10.3170.10">
    <property type="entry name" value="Recbcd, chain B, domain 2"/>
    <property type="match status" value="1"/>
</dbReference>
<dbReference type="PANTHER" id="PTHR11070:SF67">
    <property type="entry name" value="DNA 3'-5' HELICASE"/>
    <property type="match status" value="1"/>
</dbReference>
<dbReference type="PANTHER" id="PTHR11070">
    <property type="entry name" value="UVRD / RECB / PCRA DNA HELICASE FAMILY MEMBER"/>
    <property type="match status" value="1"/>
</dbReference>
<dbReference type="InterPro" id="IPR014017">
    <property type="entry name" value="DNA_helicase_UvrD-like_C"/>
</dbReference>
<dbReference type="GO" id="GO:0005524">
    <property type="term" value="F:ATP binding"/>
    <property type="evidence" value="ECO:0007669"/>
    <property type="project" value="UniProtKB-UniRule"/>
</dbReference>
<dbReference type="GO" id="GO:0043138">
    <property type="term" value="F:3'-5' DNA helicase activity"/>
    <property type="evidence" value="ECO:0007669"/>
    <property type="project" value="UniProtKB-EC"/>
</dbReference>
<dbReference type="PROSITE" id="PS51217">
    <property type="entry name" value="UVRD_HELICASE_CTER"/>
    <property type="match status" value="1"/>
</dbReference>
<evidence type="ECO:0000313" key="12">
    <source>
        <dbReference type="EMBL" id="OIN60869.1"/>
    </source>
</evidence>
<evidence type="ECO:0000259" key="11">
    <source>
        <dbReference type="PROSITE" id="PS51217"/>
    </source>
</evidence>
<dbReference type="AlphaFoldDB" id="A0A1S2VQ26"/>
<comment type="caution">
    <text evidence="12">The sequence shown here is derived from an EMBL/GenBank/DDBJ whole genome shotgun (WGS) entry which is preliminary data.</text>
</comment>
<dbReference type="Gene3D" id="3.40.50.300">
    <property type="entry name" value="P-loop containing nucleotide triphosphate hydrolases"/>
    <property type="match status" value="3"/>
</dbReference>
<dbReference type="RefSeq" id="WP_071501373.1">
    <property type="nucleotide sequence ID" value="NZ_MORL01000001.1"/>
</dbReference>
<dbReference type="Pfam" id="PF13361">
    <property type="entry name" value="UvrD_C"/>
    <property type="match status" value="2"/>
</dbReference>
<dbReference type="Proteomes" id="UP000181790">
    <property type="component" value="Unassembled WGS sequence"/>
</dbReference>
<dbReference type="PROSITE" id="PS51198">
    <property type="entry name" value="UVRD_HELICASE_ATP_BIND"/>
    <property type="match status" value="1"/>
</dbReference>
<dbReference type="EC" id="5.6.2.4" evidence="7"/>
<name>A0A1S2VQ26_9BACT</name>
<dbReference type="InterPro" id="IPR027417">
    <property type="entry name" value="P-loop_NTPase"/>
</dbReference>
<keyword evidence="4 9" id="KW-0067">ATP-binding</keyword>
<evidence type="ECO:0000256" key="3">
    <source>
        <dbReference type="ARBA" id="ARBA00022806"/>
    </source>
</evidence>
<feature type="domain" description="UvrD-like helicase ATP-binding" evidence="10">
    <location>
        <begin position="1"/>
        <end position="493"/>
    </location>
</feature>
<evidence type="ECO:0000256" key="7">
    <source>
        <dbReference type="ARBA" id="ARBA00034808"/>
    </source>
</evidence>
<evidence type="ECO:0000256" key="8">
    <source>
        <dbReference type="ARBA" id="ARBA00048988"/>
    </source>
</evidence>
<dbReference type="InterPro" id="IPR014016">
    <property type="entry name" value="UvrD-like_ATP-bd"/>
</dbReference>
<dbReference type="GO" id="GO:0003677">
    <property type="term" value="F:DNA binding"/>
    <property type="evidence" value="ECO:0007669"/>
    <property type="project" value="InterPro"/>
</dbReference>
<comment type="catalytic activity">
    <reaction evidence="8">
        <text>ATP + H2O = ADP + phosphate + H(+)</text>
        <dbReference type="Rhea" id="RHEA:13065"/>
        <dbReference type="ChEBI" id="CHEBI:15377"/>
        <dbReference type="ChEBI" id="CHEBI:15378"/>
        <dbReference type="ChEBI" id="CHEBI:30616"/>
        <dbReference type="ChEBI" id="CHEBI:43474"/>
        <dbReference type="ChEBI" id="CHEBI:456216"/>
        <dbReference type="EC" id="5.6.2.4"/>
    </reaction>
</comment>
<keyword evidence="13" id="KW-1185">Reference proteome</keyword>
<comment type="catalytic activity">
    <reaction evidence="6">
        <text>Couples ATP hydrolysis with the unwinding of duplex DNA by translocating in the 3'-5' direction.</text>
        <dbReference type="EC" id="5.6.2.4"/>
    </reaction>
</comment>
<gene>
    <name evidence="12" type="ORF">BLX24_01875</name>
</gene>
<dbReference type="Pfam" id="PF00580">
    <property type="entry name" value="UvrD-helicase"/>
    <property type="match status" value="1"/>
</dbReference>
<feature type="domain" description="UvrD-like helicase C-terminal" evidence="11">
    <location>
        <begin position="494"/>
        <end position="773"/>
    </location>
</feature>
<dbReference type="GO" id="GO:0000725">
    <property type="term" value="P:recombinational repair"/>
    <property type="evidence" value="ECO:0007669"/>
    <property type="project" value="TreeGrafter"/>
</dbReference>
<dbReference type="InterPro" id="IPR000212">
    <property type="entry name" value="DNA_helicase_UvrD/REP"/>
</dbReference>
<evidence type="ECO:0000313" key="13">
    <source>
        <dbReference type="Proteomes" id="UP000181790"/>
    </source>
</evidence>
<dbReference type="EMBL" id="MORL01000001">
    <property type="protein sequence ID" value="OIN60869.1"/>
    <property type="molecule type" value="Genomic_DNA"/>
</dbReference>
<dbReference type="SUPFAM" id="SSF52540">
    <property type="entry name" value="P-loop containing nucleoside triphosphate hydrolases"/>
    <property type="match status" value="1"/>
</dbReference>
<keyword evidence="1 9" id="KW-0547">Nucleotide-binding</keyword>
<evidence type="ECO:0000256" key="4">
    <source>
        <dbReference type="ARBA" id="ARBA00022840"/>
    </source>
</evidence>
<evidence type="ECO:0000256" key="9">
    <source>
        <dbReference type="PROSITE-ProRule" id="PRU00560"/>
    </source>
</evidence>
<accession>A0A1S2VQ26</accession>
<reference evidence="12 13" key="1">
    <citation type="submission" date="2016-10" db="EMBL/GenBank/DDBJ databases">
        <title>Arsenicibacter rosenii gen. nov., sp. nov., an efficient arsenic-methylating bacterium isolated from an arsenic-contaminated paddy soil.</title>
        <authorList>
            <person name="Huang K."/>
        </authorList>
    </citation>
    <scope>NUCLEOTIDE SEQUENCE [LARGE SCALE GENOMIC DNA]</scope>
    <source>
        <strain evidence="12 13">SM-1</strain>
    </source>
</reference>
<dbReference type="OrthoDB" id="9810135at2"/>
<keyword evidence="2 9" id="KW-0378">Hydrolase</keyword>
<sequence>MFKIYSSSAGSGKTYTLTREYLKLALKPESSERYFSQILAITFTNAAANEMKNRILERLQDMAEGIELPLIDDLTTELYGVEAGTDAFEVAKKRLRTRAHGVYRTILHDYSNFSVTTIDSFTQRIVTAFTDELGLPYSFEVEMDTDEVLALAVDNLIEKAGADEMSEVTDILTQYYRETAAEGENWNQLPVLLREFGRHLTSDQLYEAILAIQELTPSAIKAMRRKMLDFRQQMEDDIVAHGRQAWTLITGQHLSEGDFSQGSKGIGGYFRAIAEGDAYKPVNSYHEKAVKEGAWYTKKAPKHVQSMIDGMADALCRCFEAIETIRGERLSLAMLYDGIMPHLYKIALLKQLRTEFDDLLRKDGRVHISEFNKKILNIVATEPVPFLYERLGAKYNHILIDEFQDTSKLQFANLLPLIDNALGFGHFNLAVGDGKQAIYRFRGGDMDQIVALHRNDLASLKQAHSPASFTAERIDSLYGNLHSEILGTNWRSAKPIVTFNNQLFEFVARRFEGDHQKITDVFDREQLFHQLHSPKAREEGHVQIDFVSKEDGDESADLTSVMLAKTLEHLNQALADGYQYGDIAILCRKKDQAKALANELNALKIPLVSADSLSLQYADSVRMIVTLMQVLIRPDLKLLRYELLYLYCRVVRGIQPDDTQTAELRTLAESHDDTMVYQYFREHGHSLNPHALRQLNAYELAEKLIYFFGLYDRESESPFLFRFLDEVLTFGHKQSGHLADFLLYWESVQHKVSVGEGAQTNAVSIQTIHKSKGLEYPVVIIPFANWEVAPRGDLWLALSSLKADPLRHSLPTGEVIRLRHAPARLRSEAVARLPQSIRSQHEEETTRVFLENMNLLYVAFTRPTDRLYVIAQQKDFSKQMAQKSVSYWLHAFLLSDEAKACGCGWSEGRSTYILSACPDSFPKKQIPKDESVIWIEAVTSGDRAQNMQLRRQAERLFDTRTFERTHDRDRKLVAALSLLKSAAGIDPILRQLISEGLIRTAESNDIRQRLTAIVNHPDLASLFDPALRVDTDRSILNRKRLHNAPHRVVHRPDGSLVLVQFQSAPNIADQDSQNLRYFTNLYREMGYNEVEGRLVYLTDQPKVVPV</sequence>